<evidence type="ECO:0000313" key="7">
    <source>
        <dbReference type="EMBL" id="PRX56105.1"/>
    </source>
</evidence>
<feature type="signal peptide" evidence="5">
    <location>
        <begin position="1"/>
        <end position="30"/>
    </location>
</feature>
<dbReference type="Gene3D" id="3.30.565.10">
    <property type="entry name" value="Histidine kinase-like ATPase, C-terminal domain"/>
    <property type="match status" value="1"/>
</dbReference>
<keyword evidence="5" id="KW-0732">Signal</keyword>
<dbReference type="InterPro" id="IPR011110">
    <property type="entry name" value="Reg_prop"/>
</dbReference>
<evidence type="ECO:0000256" key="5">
    <source>
        <dbReference type="SAM" id="SignalP"/>
    </source>
</evidence>
<dbReference type="AlphaFoldDB" id="A0A2T0MEV4"/>
<dbReference type="Gene3D" id="2.130.10.10">
    <property type="entry name" value="YVTN repeat-like/Quinoprotein amine dehydrogenase"/>
    <property type="match status" value="2"/>
</dbReference>
<dbReference type="InterPro" id="IPR050482">
    <property type="entry name" value="Sensor_HK_TwoCompSys"/>
</dbReference>
<evidence type="ECO:0000256" key="2">
    <source>
        <dbReference type="ARBA" id="ARBA00022777"/>
    </source>
</evidence>
<feature type="transmembrane region" description="Helical" evidence="4">
    <location>
        <begin position="793"/>
        <end position="815"/>
    </location>
</feature>
<dbReference type="Pfam" id="PF07730">
    <property type="entry name" value="HisKA_3"/>
    <property type="match status" value="1"/>
</dbReference>
<keyword evidence="4" id="KW-1133">Transmembrane helix</keyword>
<evidence type="ECO:0000256" key="4">
    <source>
        <dbReference type="SAM" id="Phobius"/>
    </source>
</evidence>
<dbReference type="SUPFAM" id="SSF55874">
    <property type="entry name" value="ATPase domain of HSP90 chaperone/DNA topoisomerase II/histidine kinase"/>
    <property type="match status" value="1"/>
</dbReference>
<dbReference type="GO" id="GO:0046983">
    <property type="term" value="F:protein dimerization activity"/>
    <property type="evidence" value="ECO:0007669"/>
    <property type="project" value="InterPro"/>
</dbReference>
<dbReference type="GO" id="GO:0000155">
    <property type="term" value="F:phosphorelay sensor kinase activity"/>
    <property type="evidence" value="ECO:0007669"/>
    <property type="project" value="InterPro"/>
</dbReference>
<reference evidence="7 8" key="1">
    <citation type="submission" date="2018-03" db="EMBL/GenBank/DDBJ databases">
        <title>Genomic Encyclopedia of Archaeal and Bacterial Type Strains, Phase II (KMG-II): from individual species to whole genera.</title>
        <authorList>
            <person name="Goeker M."/>
        </authorList>
    </citation>
    <scope>NUCLEOTIDE SEQUENCE [LARGE SCALE GENOMIC DNA]</scope>
    <source>
        <strain evidence="7 8">DSM 25027</strain>
    </source>
</reference>
<feature type="domain" description="Histidine kinase" evidence="6">
    <location>
        <begin position="831"/>
        <end position="1017"/>
    </location>
</feature>
<organism evidence="7 8">
    <name type="scientific">Flagellimonas meridianipacifica</name>
    <dbReference type="NCBI Taxonomy" id="1080225"/>
    <lineage>
        <taxon>Bacteria</taxon>
        <taxon>Pseudomonadati</taxon>
        <taxon>Bacteroidota</taxon>
        <taxon>Flavobacteriia</taxon>
        <taxon>Flavobacteriales</taxon>
        <taxon>Flavobacteriaceae</taxon>
        <taxon>Flagellimonas</taxon>
    </lineage>
</organism>
<dbReference type="Pfam" id="PF07495">
    <property type="entry name" value="Y_Y_Y"/>
    <property type="match status" value="1"/>
</dbReference>
<proteinExistence type="predicted"/>
<dbReference type="Gene3D" id="2.60.40.10">
    <property type="entry name" value="Immunoglobulins"/>
    <property type="match status" value="1"/>
</dbReference>
<keyword evidence="4" id="KW-0472">Membrane</keyword>
<keyword evidence="2 7" id="KW-0418">Kinase</keyword>
<evidence type="ECO:0000256" key="3">
    <source>
        <dbReference type="ARBA" id="ARBA00023012"/>
    </source>
</evidence>
<dbReference type="Pfam" id="PF07494">
    <property type="entry name" value="Reg_prop"/>
    <property type="match status" value="1"/>
</dbReference>
<dbReference type="InterPro" id="IPR015943">
    <property type="entry name" value="WD40/YVTN_repeat-like_dom_sf"/>
</dbReference>
<comment type="caution">
    <text evidence="7">The sequence shown here is derived from an EMBL/GenBank/DDBJ whole genome shotgun (WGS) entry which is preliminary data.</text>
</comment>
<evidence type="ECO:0000259" key="6">
    <source>
        <dbReference type="PROSITE" id="PS50109"/>
    </source>
</evidence>
<dbReference type="InterPro" id="IPR011123">
    <property type="entry name" value="Y_Y_Y"/>
</dbReference>
<protein>
    <submittedName>
        <fullName evidence="7">Signal transduction histidine kinase</fullName>
    </submittedName>
</protein>
<dbReference type="PROSITE" id="PS50109">
    <property type="entry name" value="HIS_KIN"/>
    <property type="match status" value="1"/>
</dbReference>
<feature type="chain" id="PRO_5015468498" evidence="5">
    <location>
        <begin position="31"/>
        <end position="1017"/>
    </location>
</feature>
<dbReference type="InterPro" id="IPR036890">
    <property type="entry name" value="HATPase_C_sf"/>
</dbReference>
<dbReference type="InterPro" id="IPR011712">
    <property type="entry name" value="Sig_transdc_His_kin_sub3_dim/P"/>
</dbReference>
<dbReference type="Proteomes" id="UP000237640">
    <property type="component" value="Unassembled WGS sequence"/>
</dbReference>
<keyword evidence="3" id="KW-0902">Two-component regulatory system</keyword>
<evidence type="ECO:0000256" key="1">
    <source>
        <dbReference type="ARBA" id="ARBA00022679"/>
    </source>
</evidence>
<evidence type="ECO:0000313" key="8">
    <source>
        <dbReference type="Proteomes" id="UP000237640"/>
    </source>
</evidence>
<dbReference type="Gene3D" id="1.20.5.1930">
    <property type="match status" value="1"/>
</dbReference>
<name>A0A2T0MEV4_9FLAO</name>
<dbReference type="SUPFAM" id="SSF69322">
    <property type="entry name" value="Tricorn protease domain 2"/>
    <property type="match status" value="1"/>
</dbReference>
<dbReference type="EMBL" id="PVYX01000001">
    <property type="protein sequence ID" value="PRX56105.1"/>
    <property type="molecule type" value="Genomic_DNA"/>
</dbReference>
<keyword evidence="1" id="KW-0808">Transferase</keyword>
<dbReference type="PANTHER" id="PTHR24421">
    <property type="entry name" value="NITRATE/NITRITE SENSOR PROTEIN NARX-RELATED"/>
    <property type="match status" value="1"/>
</dbReference>
<accession>A0A2T0MEV4</accession>
<dbReference type="InterPro" id="IPR013783">
    <property type="entry name" value="Ig-like_fold"/>
</dbReference>
<gene>
    <name evidence="7" type="ORF">CLV81_0097</name>
</gene>
<dbReference type="GO" id="GO:0016020">
    <property type="term" value="C:membrane"/>
    <property type="evidence" value="ECO:0007669"/>
    <property type="project" value="InterPro"/>
</dbReference>
<dbReference type="CDD" id="cd16917">
    <property type="entry name" value="HATPase_UhpB-NarQ-NarX-like"/>
    <property type="match status" value="1"/>
</dbReference>
<sequence>MYLLFRLRNLAKKQAEITLMGLFLSHWAMAQVKPQIEVLTQDQGLPSREITSITQDTQGLMWFGTTQGILRYDGYEYVAYNSNPDNPHFIPEESIEGTMYFKSADSLWFVADKKLFAMDIEDDGILLFGEEAGIKGEVMALHQNRDGTFWIITDNFDRSPKDNAHQFLQKYVRGKGFITLAKVKRGISWFTSLVTDSELNIWWGNIPQGLAKYDIHGNLLNTVTVDTYDWFGRDLHFLESFFDREGKHFIFPKSKGGIDLLNGEAQKSIRFLDVPQNIYHAAQDKQGDYWFAGANRLFKVAGDSSYSDLTAELQSKMDFKKITSLFLDGTGLLWVGSDGGIAKISEKKQLFDHMFVSDNQGWGNTIRGIVQLPNNTIIAKCESRRKLLAWKENETEYEFKFNKNYEHPGQPLYDSKYLVLAEDGIHLYAIGETLMKINIGDGSVTEYEQFRPYINLTDVLPLIQLKDGRLLFGRSLKELLLFDPKSGRHWLPFDHLSNSKNVTGLQFLLESKTPNKIWVATQSEGLLLVDINGKIDAHYHTGSIPRLNKNKVLVVYEDSNNGVWAGTYGGGLNHVDLEKKRIKVYDNSDGLADNNVTAILPYGENGYWISTYNGLSFFDVELERFQNFFVEDGLSHNEFNYGASLRGYNGYYFFGGMNGLNRFQPERVLDKTQLPPLKLTKVVHLNQKETASTTMDLIQNGVNSLKISPYEQYTTVHWTMPSYFKNEKHKYYTWLEGFENQWQFNGTSSFVRYNKLPAGAYVLHVRGTDSSGNMSKGEIALPIKVQQIYYRSWWFIGLCALVAASIIYTLFNLRLKQALAIERLRMQISSDLHDEVGSMLSGLSMQTELMEMQASKKDKAQLQRIRAISRRAMSQMRDLVWSIDSRQEKLRDLVNRMQELFEEVLLPKGIAFEIETEGISISKKLPSEIRQHLFLIFKEAVTNTLKHSNANMFKVVFATQNKTLKIVIEDNGCPAKKKVNTGLGISNMIYRTSKMKGSLEVDTTNGFRITLNLPFKI</sequence>
<keyword evidence="4" id="KW-0812">Transmembrane</keyword>
<dbReference type="InterPro" id="IPR011047">
    <property type="entry name" value="Quinoprotein_ADH-like_sf"/>
</dbReference>
<dbReference type="InterPro" id="IPR005467">
    <property type="entry name" value="His_kinase_dom"/>
</dbReference>
<keyword evidence="8" id="KW-1185">Reference proteome</keyword>
<dbReference type="SUPFAM" id="SSF50998">
    <property type="entry name" value="Quinoprotein alcohol dehydrogenase-like"/>
    <property type="match status" value="1"/>
</dbReference>